<accession>A0ABU6QUP8</accession>
<dbReference type="InterPro" id="IPR045283">
    <property type="entry name" value="AT3G44326-like"/>
</dbReference>
<keyword evidence="2" id="KW-0732">Signal</keyword>
<organism evidence="3 4">
    <name type="scientific">Stylosanthes scabra</name>
    <dbReference type="NCBI Taxonomy" id="79078"/>
    <lineage>
        <taxon>Eukaryota</taxon>
        <taxon>Viridiplantae</taxon>
        <taxon>Streptophyta</taxon>
        <taxon>Embryophyta</taxon>
        <taxon>Tracheophyta</taxon>
        <taxon>Spermatophyta</taxon>
        <taxon>Magnoliopsida</taxon>
        <taxon>eudicotyledons</taxon>
        <taxon>Gunneridae</taxon>
        <taxon>Pentapetalae</taxon>
        <taxon>rosids</taxon>
        <taxon>fabids</taxon>
        <taxon>Fabales</taxon>
        <taxon>Fabaceae</taxon>
        <taxon>Papilionoideae</taxon>
        <taxon>50 kb inversion clade</taxon>
        <taxon>dalbergioids sensu lato</taxon>
        <taxon>Dalbergieae</taxon>
        <taxon>Pterocarpus clade</taxon>
        <taxon>Stylosanthes</taxon>
    </lineage>
</organism>
<name>A0ABU6QUP8_9FABA</name>
<dbReference type="PANTHER" id="PTHR33736">
    <property type="entry name" value="F-BOX PROTEIN-RELATED"/>
    <property type="match status" value="1"/>
</dbReference>
<comment type="caution">
    <text evidence="3">The sequence shown here is derived from an EMBL/GenBank/DDBJ whole genome shotgun (WGS) entry which is preliminary data.</text>
</comment>
<proteinExistence type="predicted"/>
<keyword evidence="4" id="KW-1185">Reference proteome</keyword>
<dbReference type="PANTHER" id="PTHR33736:SF18">
    <property type="entry name" value="F-BOX DOMAIN-CONTAINING PROTEIN"/>
    <property type="match status" value="1"/>
</dbReference>
<evidence type="ECO:0000256" key="2">
    <source>
        <dbReference type="SAM" id="SignalP"/>
    </source>
</evidence>
<gene>
    <name evidence="3" type="ORF">PIB30_094126</name>
</gene>
<evidence type="ECO:0000313" key="3">
    <source>
        <dbReference type="EMBL" id="MED6115794.1"/>
    </source>
</evidence>
<reference evidence="3 4" key="1">
    <citation type="journal article" date="2023" name="Plants (Basel)">
        <title>Bridging the Gap: Combining Genomics and Transcriptomics Approaches to Understand Stylosanthes scabra, an Orphan Legume from the Brazilian Caatinga.</title>
        <authorList>
            <person name="Ferreira-Neto J.R.C."/>
            <person name="da Silva M.D."/>
            <person name="Binneck E."/>
            <person name="de Melo N.F."/>
            <person name="da Silva R.H."/>
            <person name="de Melo A.L.T.M."/>
            <person name="Pandolfi V."/>
            <person name="Bustamante F.O."/>
            <person name="Brasileiro-Vidal A.C."/>
            <person name="Benko-Iseppon A.M."/>
        </authorList>
    </citation>
    <scope>NUCLEOTIDE SEQUENCE [LARGE SCALE GENOMIC DNA]</scope>
    <source>
        <tissue evidence="3">Leaves</tissue>
    </source>
</reference>
<keyword evidence="1" id="KW-0812">Transmembrane</keyword>
<protein>
    <submittedName>
        <fullName evidence="3">Uncharacterized protein</fullName>
    </submittedName>
</protein>
<keyword evidence="1" id="KW-1133">Transmembrane helix</keyword>
<feature type="chain" id="PRO_5047062792" evidence="2">
    <location>
        <begin position="20"/>
        <end position="353"/>
    </location>
</feature>
<feature type="transmembrane region" description="Helical" evidence="1">
    <location>
        <begin position="13"/>
        <end position="30"/>
    </location>
</feature>
<evidence type="ECO:0000313" key="4">
    <source>
        <dbReference type="Proteomes" id="UP001341840"/>
    </source>
</evidence>
<feature type="signal peptide" evidence="2">
    <location>
        <begin position="1"/>
        <end position="19"/>
    </location>
</feature>
<dbReference type="Proteomes" id="UP001341840">
    <property type="component" value="Unassembled WGS sequence"/>
</dbReference>
<sequence length="353" mass="39516">MASSSAQSCSFCLLHRFSALCLLCTFDAILHRRRRRFAFDAILCHSTKKKKKKCDGGGDDASDDSIFMVTVVVIEKGIRVWVGQPSLTHPLAAQAISTLPNQYHSIFPDSFPSLHPLPHQNSSLPPLPSPELISAVDIYYKGKPIFSRVHRTETQKGWFLCSPLWIDILEPNETVPTPLKFAKTEDDHDWLTHVEDNLELSWILIDPKLKLAANLSSQRAVSARRHWLTGSISASSPPSQSTTTWAVRTFSDPSSLRRSAAELIADRSPSLRPSALLSFELVPPPCTTLRSNRPSYTRCLLPYRGTPALPLKRHHLPCLRFGMHNFSGLEALAWSELILYAELVGFSLVLLWN</sequence>
<keyword evidence="1" id="KW-0472">Membrane</keyword>
<dbReference type="EMBL" id="JASCZI010002055">
    <property type="protein sequence ID" value="MED6115794.1"/>
    <property type="molecule type" value="Genomic_DNA"/>
</dbReference>
<evidence type="ECO:0000256" key="1">
    <source>
        <dbReference type="SAM" id="Phobius"/>
    </source>
</evidence>